<keyword evidence="3" id="KW-0645">Protease</keyword>
<feature type="signal peptide" evidence="1">
    <location>
        <begin position="1"/>
        <end position="22"/>
    </location>
</feature>
<dbReference type="InterPro" id="IPR022935">
    <property type="entry name" value="ClpS"/>
</dbReference>
<keyword evidence="3" id="KW-0378">Hydrolase</keyword>
<dbReference type="GO" id="GO:0008233">
    <property type="term" value="F:peptidase activity"/>
    <property type="evidence" value="ECO:0007669"/>
    <property type="project" value="UniProtKB-KW"/>
</dbReference>
<evidence type="ECO:0000256" key="1">
    <source>
        <dbReference type="SAM" id="SignalP"/>
    </source>
</evidence>
<dbReference type="RefSeq" id="XP_019916822.1">
    <property type="nucleotide sequence ID" value="XM_020060711.1"/>
</dbReference>
<dbReference type="InterPro" id="IPR003769">
    <property type="entry name" value="ClpS_core"/>
</dbReference>
<reference evidence="4" key="1">
    <citation type="submission" date="2016-06" db="EMBL/GenBank/DDBJ databases">
        <title>First high quality genome sequence of Plasmodium coatneyi using continuous long reads from single molecule, real-time sequencing.</title>
        <authorList>
            <person name="Chien J.-T."/>
            <person name="Pakala S.B."/>
            <person name="Geraldo J.A."/>
            <person name="Lapp S.A."/>
            <person name="Barnwell J.W."/>
            <person name="Kissinger J.C."/>
            <person name="Galinski M.R."/>
            <person name="Humphrey J.C."/>
        </authorList>
    </citation>
    <scope>NUCLEOTIDE SEQUENCE [LARGE SCALE GENOMIC DNA]</scope>
    <source>
        <strain evidence="4">Hackeri</strain>
    </source>
</reference>
<gene>
    <name evidence="3" type="ORF">PCOAH_00039200</name>
</gene>
<sequence length="198" mass="22804">MCDFQKAFFFSLLCFFLCKSSTYLCSKIYATRQWKFISASGTVGDHSRSSSRCVFKGPKLKGRKKFIQAQDNSNLEKIKKLRNVVKEIKKDNIKEFYSEERQKREKETTAWKVILYNDDIHNFTYVTDMIVKVIGQISKAKAHTITVEAHSTGQALILSTWRSQAERYCEELQKNGLTVSIIHESQLKEKKKGPDAGS</sequence>
<protein>
    <submittedName>
        <fullName evidence="3">ATP-dependent Clp protease adaptor protein ClpS containing protein</fullName>
    </submittedName>
</protein>
<dbReference type="GO" id="GO:0006508">
    <property type="term" value="P:proteolysis"/>
    <property type="evidence" value="ECO:0007669"/>
    <property type="project" value="UniProtKB-KW"/>
</dbReference>
<name>A0A1B1E574_9APIC</name>
<dbReference type="InterPro" id="IPR014719">
    <property type="entry name" value="Ribosomal_bL12_C/ClpS-like"/>
</dbReference>
<dbReference type="KEGG" id="pcot:PCOAH_00039200"/>
<dbReference type="Gene3D" id="3.30.1390.10">
    <property type="match status" value="1"/>
</dbReference>
<dbReference type="OrthoDB" id="5144at2759"/>
<keyword evidence="1" id="KW-0732">Signal</keyword>
<dbReference type="AlphaFoldDB" id="A0A1B1E574"/>
<evidence type="ECO:0000313" key="3">
    <source>
        <dbReference type="EMBL" id="ANQ10127.1"/>
    </source>
</evidence>
<dbReference type="EMBL" id="CP016250">
    <property type="protein sequence ID" value="ANQ10127.1"/>
    <property type="molecule type" value="Genomic_DNA"/>
</dbReference>
<dbReference type="PANTHER" id="PTHR33473">
    <property type="entry name" value="ATP-DEPENDENT CLP PROTEASE ADAPTER PROTEIN CLPS1, CHLOROPLASTIC"/>
    <property type="match status" value="1"/>
</dbReference>
<proteinExistence type="predicted"/>
<dbReference type="GO" id="GO:0030163">
    <property type="term" value="P:protein catabolic process"/>
    <property type="evidence" value="ECO:0007669"/>
    <property type="project" value="InterPro"/>
</dbReference>
<dbReference type="VEuPathDB" id="PlasmoDB:PCOAH_00039200"/>
<keyword evidence="4" id="KW-1185">Reference proteome</keyword>
<dbReference type="GeneID" id="30910651"/>
<evidence type="ECO:0000259" key="2">
    <source>
        <dbReference type="Pfam" id="PF02617"/>
    </source>
</evidence>
<dbReference type="PANTHER" id="PTHR33473:SF17">
    <property type="entry name" value="ATP-DEPENDENT CLP PROTEASE ADAPTER PROTEIN CLPS1, CHLOROPLASTIC"/>
    <property type="match status" value="1"/>
</dbReference>
<evidence type="ECO:0000313" key="4">
    <source>
        <dbReference type="Proteomes" id="UP000092716"/>
    </source>
</evidence>
<feature type="domain" description="Adaptor protein ClpS core" evidence="2">
    <location>
        <begin position="106"/>
        <end position="178"/>
    </location>
</feature>
<feature type="chain" id="PRO_5008521636" evidence="1">
    <location>
        <begin position="23"/>
        <end position="198"/>
    </location>
</feature>
<dbReference type="SUPFAM" id="SSF54736">
    <property type="entry name" value="ClpS-like"/>
    <property type="match status" value="1"/>
</dbReference>
<dbReference type="Pfam" id="PF02617">
    <property type="entry name" value="ClpS"/>
    <property type="match status" value="1"/>
</dbReference>
<accession>A0A1B1E574</accession>
<organism evidence="3 4">
    <name type="scientific">Plasmodium coatneyi</name>
    <dbReference type="NCBI Taxonomy" id="208452"/>
    <lineage>
        <taxon>Eukaryota</taxon>
        <taxon>Sar</taxon>
        <taxon>Alveolata</taxon>
        <taxon>Apicomplexa</taxon>
        <taxon>Aconoidasida</taxon>
        <taxon>Haemosporida</taxon>
        <taxon>Plasmodiidae</taxon>
        <taxon>Plasmodium</taxon>
    </lineage>
</organism>
<dbReference type="Proteomes" id="UP000092716">
    <property type="component" value="Chromosome 12"/>
</dbReference>